<dbReference type="GO" id="GO:0016787">
    <property type="term" value="F:hydrolase activity"/>
    <property type="evidence" value="ECO:0007669"/>
    <property type="project" value="UniProtKB-KW"/>
</dbReference>
<comment type="cofactor">
    <cofactor evidence="1">
        <name>Mg(2+)</name>
        <dbReference type="ChEBI" id="CHEBI:18420"/>
    </cofactor>
</comment>
<dbReference type="OrthoDB" id="9804442at2"/>
<evidence type="ECO:0000313" key="4">
    <source>
        <dbReference type="EMBL" id="RST97120.1"/>
    </source>
</evidence>
<keyword evidence="2" id="KW-0378">Hydrolase</keyword>
<organism evidence="4 5">
    <name type="scientific">Vagococcus salmoninarum</name>
    <dbReference type="NCBI Taxonomy" id="2739"/>
    <lineage>
        <taxon>Bacteria</taxon>
        <taxon>Bacillati</taxon>
        <taxon>Bacillota</taxon>
        <taxon>Bacilli</taxon>
        <taxon>Lactobacillales</taxon>
        <taxon>Enterococcaceae</taxon>
        <taxon>Vagococcus</taxon>
    </lineage>
</organism>
<dbReference type="InterPro" id="IPR000086">
    <property type="entry name" value="NUDIX_hydrolase_dom"/>
</dbReference>
<dbReference type="GeneID" id="98567544"/>
<sequence length="133" mass="15040">MVKKQPQVGVGALLLNDRQEVLLVLRKKAPDPHCWSLPGGKVEWLETIEQATIREIKEEVNLDIQLEKLICVTNHLLPEEDVHFICPTFSATIVAGEIVNNEPEKLADIRWFPITDLPDNLTYTTSYPLSLLA</sequence>
<evidence type="ECO:0000256" key="1">
    <source>
        <dbReference type="ARBA" id="ARBA00001946"/>
    </source>
</evidence>
<dbReference type="InterPro" id="IPR015797">
    <property type="entry name" value="NUDIX_hydrolase-like_dom_sf"/>
</dbReference>
<dbReference type="Proteomes" id="UP000287239">
    <property type="component" value="Unassembled WGS sequence"/>
</dbReference>
<keyword evidence="5" id="KW-1185">Reference proteome</keyword>
<dbReference type="PANTHER" id="PTHR43046:SF14">
    <property type="entry name" value="MUTT_NUDIX FAMILY PROTEIN"/>
    <property type="match status" value="1"/>
</dbReference>
<dbReference type="PRINTS" id="PR00502">
    <property type="entry name" value="NUDIXFAMILY"/>
</dbReference>
<dbReference type="Gene3D" id="3.90.79.10">
    <property type="entry name" value="Nucleoside Triphosphate Pyrophosphohydrolase"/>
    <property type="match status" value="1"/>
</dbReference>
<evidence type="ECO:0000259" key="3">
    <source>
        <dbReference type="PROSITE" id="PS51462"/>
    </source>
</evidence>
<feature type="domain" description="Nudix hydrolase" evidence="3">
    <location>
        <begin position="5"/>
        <end position="133"/>
    </location>
</feature>
<dbReference type="PANTHER" id="PTHR43046">
    <property type="entry name" value="GDP-MANNOSE MANNOSYL HYDROLASE"/>
    <property type="match status" value="1"/>
</dbReference>
<dbReference type="Pfam" id="PF00293">
    <property type="entry name" value="NUDIX"/>
    <property type="match status" value="1"/>
</dbReference>
<gene>
    <name evidence="4" type="ORF">CBF35_04115</name>
</gene>
<evidence type="ECO:0000313" key="5">
    <source>
        <dbReference type="Proteomes" id="UP000287239"/>
    </source>
</evidence>
<name>A0A429ZU23_9ENTE</name>
<dbReference type="PROSITE" id="PS51462">
    <property type="entry name" value="NUDIX"/>
    <property type="match status" value="1"/>
</dbReference>
<protein>
    <submittedName>
        <fullName evidence="4">DNA mismatch repair protein MutT</fullName>
    </submittedName>
</protein>
<dbReference type="SUPFAM" id="SSF55811">
    <property type="entry name" value="Nudix"/>
    <property type="match status" value="1"/>
</dbReference>
<dbReference type="EMBL" id="NGJU01000004">
    <property type="protein sequence ID" value="RST97120.1"/>
    <property type="molecule type" value="Genomic_DNA"/>
</dbReference>
<reference evidence="4 5" key="1">
    <citation type="submission" date="2017-05" db="EMBL/GenBank/DDBJ databases">
        <title>Vagococcus spp. assemblies.</title>
        <authorList>
            <person name="Gulvik C.A."/>
        </authorList>
    </citation>
    <scope>NUCLEOTIDE SEQUENCE [LARGE SCALE GENOMIC DNA]</scope>
    <source>
        <strain evidence="4 5">NCFB 2777</strain>
    </source>
</reference>
<evidence type="ECO:0000256" key="2">
    <source>
        <dbReference type="ARBA" id="ARBA00022801"/>
    </source>
</evidence>
<proteinExistence type="predicted"/>
<dbReference type="InterPro" id="IPR020476">
    <property type="entry name" value="Nudix_hydrolase"/>
</dbReference>
<comment type="caution">
    <text evidence="4">The sequence shown here is derived from an EMBL/GenBank/DDBJ whole genome shotgun (WGS) entry which is preliminary data.</text>
</comment>
<dbReference type="AlphaFoldDB" id="A0A429ZU23"/>
<accession>A0A429ZU23</accession>
<dbReference type="RefSeq" id="WP_126778720.1">
    <property type="nucleotide sequence ID" value="NZ_CAUQJP010000001.1"/>
</dbReference>